<dbReference type="PANTHER" id="PTHR12788">
    <property type="entry name" value="PROTEIN-TYROSINE SULFOTRANSFERASE 2"/>
    <property type="match status" value="1"/>
</dbReference>
<dbReference type="RefSeq" id="WP_279244990.1">
    <property type="nucleotide sequence ID" value="NZ_SHNN01000002.1"/>
</dbReference>
<dbReference type="Gene3D" id="1.25.40.10">
    <property type="entry name" value="Tetratricopeptide repeat domain"/>
    <property type="match status" value="1"/>
</dbReference>
<organism evidence="3 4">
    <name type="scientific">Candidatus Litorirhabdus singularis</name>
    <dbReference type="NCBI Taxonomy" id="2518993"/>
    <lineage>
        <taxon>Bacteria</taxon>
        <taxon>Pseudomonadati</taxon>
        <taxon>Pseudomonadota</taxon>
        <taxon>Gammaproteobacteria</taxon>
        <taxon>Cellvibrionales</taxon>
        <taxon>Halieaceae</taxon>
        <taxon>Candidatus Litorirhabdus</taxon>
    </lineage>
</organism>
<keyword evidence="1" id="KW-0808">Transferase</keyword>
<dbReference type="Proteomes" id="UP001143362">
    <property type="component" value="Unassembled WGS sequence"/>
</dbReference>
<evidence type="ECO:0000313" key="4">
    <source>
        <dbReference type="Proteomes" id="UP001143362"/>
    </source>
</evidence>
<evidence type="ECO:0000313" key="3">
    <source>
        <dbReference type="EMBL" id="MCX2980975.1"/>
    </source>
</evidence>
<name>A0ABT3TGN6_9GAMM</name>
<reference evidence="3" key="1">
    <citation type="submission" date="2019-02" db="EMBL/GenBank/DDBJ databases">
        <authorList>
            <person name="Li S.-H."/>
        </authorList>
    </citation>
    <scope>NUCLEOTIDE SEQUENCE</scope>
    <source>
        <strain evidence="3">IMCC14734</strain>
    </source>
</reference>
<dbReference type="InterPro" id="IPR019734">
    <property type="entry name" value="TPR_rpt"/>
</dbReference>
<dbReference type="InterPro" id="IPR026634">
    <property type="entry name" value="TPST-like"/>
</dbReference>
<dbReference type="Pfam" id="PF13469">
    <property type="entry name" value="Sulfotransfer_3"/>
    <property type="match status" value="1"/>
</dbReference>
<dbReference type="InterPro" id="IPR011990">
    <property type="entry name" value="TPR-like_helical_dom_sf"/>
</dbReference>
<dbReference type="SUPFAM" id="SSF48452">
    <property type="entry name" value="TPR-like"/>
    <property type="match status" value="1"/>
</dbReference>
<dbReference type="Gene3D" id="3.40.50.300">
    <property type="entry name" value="P-loop containing nucleotide triphosphate hydrolases"/>
    <property type="match status" value="1"/>
</dbReference>
<dbReference type="Pfam" id="PF13181">
    <property type="entry name" value="TPR_8"/>
    <property type="match status" value="1"/>
</dbReference>
<protein>
    <submittedName>
        <fullName evidence="3">Sulfotransferase family protein</fullName>
    </submittedName>
</protein>
<proteinExistence type="predicted"/>
<keyword evidence="4" id="KW-1185">Reference proteome</keyword>
<dbReference type="PANTHER" id="PTHR12788:SF10">
    <property type="entry name" value="PROTEIN-TYROSINE SULFOTRANSFERASE"/>
    <property type="match status" value="1"/>
</dbReference>
<dbReference type="EMBL" id="SHNN01000002">
    <property type="protein sequence ID" value="MCX2980975.1"/>
    <property type="molecule type" value="Genomic_DNA"/>
</dbReference>
<keyword evidence="2" id="KW-0802">TPR repeat</keyword>
<evidence type="ECO:0000256" key="2">
    <source>
        <dbReference type="PROSITE-ProRule" id="PRU00339"/>
    </source>
</evidence>
<dbReference type="SUPFAM" id="SSF52540">
    <property type="entry name" value="P-loop containing nucleoside triphosphate hydrolases"/>
    <property type="match status" value="1"/>
</dbReference>
<gene>
    <name evidence="3" type="ORF">EYC98_08875</name>
</gene>
<feature type="repeat" description="TPR" evidence="2">
    <location>
        <begin position="133"/>
        <end position="166"/>
    </location>
</feature>
<dbReference type="InterPro" id="IPR027417">
    <property type="entry name" value="P-loop_NTPase"/>
</dbReference>
<comment type="caution">
    <text evidence="3">The sequence shown here is derived from an EMBL/GenBank/DDBJ whole genome shotgun (WGS) entry which is preliminary data.</text>
</comment>
<evidence type="ECO:0000256" key="1">
    <source>
        <dbReference type="ARBA" id="ARBA00022679"/>
    </source>
</evidence>
<dbReference type="PROSITE" id="PS50005">
    <property type="entry name" value="TPR"/>
    <property type="match status" value="1"/>
</dbReference>
<accession>A0ABT3TGN6</accession>
<sequence length="524" mass="58402">MALSKKYAKLAAKKTLRLRESESVAERALGYDDAIALVRQLRKSGRYGEAKRCLEQICEQLHTVPEPHLYLLNVCIDGMFIDQAGALVDFCLKKFPRSNQVLTNAVRFHRVTGNLDGAIQLLDRATELHPANDENHALRGLVLKSNGDRDNALRSFETALKLNRNNIAAIEGKISITGAEAGADTAATALAMIESEKYGSFDIASLHFALAEFYAESDLDKHFAHLGAGNDAMIDWRPYDAAKDEENVAGIIAKFDAFGVAQVADVSQEDDAPIFIVALPRSGTTLLERMLGGHSSLANIGETGAFQLALTDELAQGNIGGVLRIPNISKDVDTNRLQAYCHQVREKFYAHYFVRQGGTTRLVDKSLENTNLVGSIFTVFPNARIIDLQRHPLDIIYSSYRQNFTAGVNFSFKLEHLAQKYLLYSRIMDHWRSLYSDRILSVSYESLVGDAETVMQKILAYCDLEWEEACLDHRSNMALVNTASIDQVRQPLYQSSVYGWRRVEKHLKPAIDLLGEAADYQPLP</sequence>